<dbReference type="OrthoDB" id="67388at2759"/>
<dbReference type="PANTHER" id="PTHR12733">
    <property type="entry name" value="MITOCHONDRIAL ATP SYNTHASE B CHAIN"/>
    <property type="match status" value="1"/>
</dbReference>
<keyword evidence="1 8" id="KW-0813">Transport</keyword>
<accession>A0A4P9WPK4</accession>
<evidence type="ECO:0000313" key="11">
    <source>
        <dbReference type="Proteomes" id="UP000269721"/>
    </source>
</evidence>
<dbReference type="SUPFAM" id="SSF161060">
    <property type="entry name" value="ATP synthase B chain-like"/>
    <property type="match status" value="1"/>
</dbReference>
<gene>
    <name evidence="10" type="ORF">BDK51DRAFT_18565</name>
</gene>
<evidence type="ECO:0000256" key="1">
    <source>
        <dbReference type="ARBA" id="ARBA00022448"/>
    </source>
</evidence>
<comment type="subunit">
    <text evidence="8">F-type ATPases have 2 components, CF(1) - the catalytic core - and CF(0) - the membrane proton channel. In yeast, the dimeric form of ATP synthase consists of 17 polypeptides: alpha, beta, gamma, delta, epsilon, 4 (B), 5 (OSCP), 6 (A), 8, 9 (C), d, E (Tim11), f, g, h, i/j and k.</text>
</comment>
<evidence type="ECO:0000256" key="2">
    <source>
        <dbReference type="ARBA" id="ARBA00022547"/>
    </source>
</evidence>
<dbReference type="GO" id="GO:0005743">
    <property type="term" value="C:mitochondrial inner membrane"/>
    <property type="evidence" value="ECO:0007669"/>
    <property type="project" value="UniProtKB-SubCell"/>
</dbReference>
<dbReference type="GO" id="GO:0045259">
    <property type="term" value="C:proton-transporting ATP synthase complex"/>
    <property type="evidence" value="ECO:0007669"/>
    <property type="project" value="UniProtKB-KW"/>
</dbReference>
<evidence type="ECO:0000256" key="8">
    <source>
        <dbReference type="RuleBase" id="RU368017"/>
    </source>
</evidence>
<feature type="non-terminal residue" evidence="10">
    <location>
        <position position="1"/>
    </location>
</feature>
<dbReference type="InterPro" id="IPR013837">
    <property type="entry name" value="ATP_synth_F0_suB"/>
</dbReference>
<feature type="coiled-coil region" evidence="9">
    <location>
        <begin position="112"/>
        <end position="139"/>
    </location>
</feature>
<reference evidence="11" key="1">
    <citation type="journal article" date="2018" name="Nat. Microbiol.">
        <title>Leveraging single-cell genomics to expand the fungal tree of life.</title>
        <authorList>
            <person name="Ahrendt S.R."/>
            <person name="Quandt C.A."/>
            <person name="Ciobanu D."/>
            <person name="Clum A."/>
            <person name="Salamov A."/>
            <person name="Andreopoulos B."/>
            <person name="Cheng J.F."/>
            <person name="Woyke T."/>
            <person name="Pelin A."/>
            <person name="Henrissat B."/>
            <person name="Reynolds N.K."/>
            <person name="Benny G.L."/>
            <person name="Smith M.E."/>
            <person name="James T.Y."/>
            <person name="Grigoriev I.V."/>
        </authorList>
    </citation>
    <scope>NUCLEOTIDE SEQUENCE [LARGE SCALE GENOMIC DNA]</scope>
</reference>
<evidence type="ECO:0000256" key="4">
    <source>
        <dbReference type="ARBA" id="ARBA00022792"/>
    </source>
</evidence>
<organism evidence="10 11">
    <name type="scientific">Blyttiomyces helicus</name>
    <dbReference type="NCBI Taxonomy" id="388810"/>
    <lineage>
        <taxon>Eukaryota</taxon>
        <taxon>Fungi</taxon>
        <taxon>Fungi incertae sedis</taxon>
        <taxon>Chytridiomycota</taxon>
        <taxon>Chytridiomycota incertae sedis</taxon>
        <taxon>Chytridiomycetes</taxon>
        <taxon>Chytridiomycetes incertae sedis</taxon>
        <taxon>Blyttiomyces</taxon>
    </lineage>
</organism>
<protein>
    <recommendedName>
        <fullName evidence="8">ATP synthase subunit 4</fullName>
    </recommendedName>
</protein>
<keyword evidence="11" id="KW-1185">Reference proteome</keyword>
<dbReference type="PANTHER" id="PTHR12733:SF3">
    <property type="entry name" value="ATP SYNTHASE F(0) COMPLEX SUBUNIT B1, MITOCHONDRIAL"/>
    <property type="match status" value="1"/>
</dbReference>
<dbReference type="GO" id="GO:0046933">
    <property type="term" value="F:proton-transporting ATP synthase activity, rotational mechanism"/>
    <property type="evidence" value="ECO:0007669"/>
    <property type="project" value="TreeGrafter"/>
</dbReference>
<name>A0A4P9WPK4_9FUNG</name>
<keyword evidence="6 8" id="KW-0496">Mitochondrion</keyword>
<keyword evidence="4 8" id="KW-0999">Mitochondrion inner membrane</keyword>
<evidence type="ECO:0000313" key="10">
    <source>
        <dbReference type="EMBL" id="RKO94063.1"/>
    </source>
</evidence>
<dbReference type="Gene3D" id="1.20.5.2210">
    <property type="match status" value="1"/>
</dbReference>
<keyword evidence="5 8" id="KW-0406">Ion transport</keyword>
<evidence type="ECO:0000256" key="7">
    <source>
        <dbReference type="ARBA" id="ARBA00023136"/>
    </source>
</evidence>
<comment type="function">
    <text evidence="8">Subunit b, of the mitochondrial membrane ATP synthase complex (F(1)F(0) ATP synthase or Complex V) that produces ATP from ADP in the presence of a proton gradient across the membrane which is generated by electron transport complexes of the respiratory chain. ATP synthase complex consist of a soluble F(1) head domain - the catalytic core - and a membrane F(1) domain - the membrane proton channel. These two domains are linked by a central stalk rotating inside the F(1) region and a stationary peripheral stalk. During catalysis, ATP synthesis in the catalytic domain of F(1) is coupled via a rotary mechanism of the central stalk subunits to proton translocation. In vivo, can only synthesize ATP although its ATP hydrolase activity can be activated artificially in vitro. Part of the complex F(0) domain. Part of the complex F(0) domain and the peripheric stalk, which acts as a stator to hold the catalytic alpha(3)beta(3) subcomplex and subunit a/ATP6 static relative to the rotary elements.</text>
</comment>
<dbReference type="EMBL" id="KZ994024">
    <property type="protein sequence ID" value="RKO94063.1"/>
    <property type="molecule type" value="Genomic_DNA"/>
</dbReference>
<dbReference type="Proteomes" id="UP000269721">
    <property type="component" value="Unassembled WGS sequence"/>
</dbReference>
<comment type="subcellular location">
    <subcellularLocation>
        <location evidence="8">Mitochondrion</location>
    </subcellularLocation>
    <subcellularLocation>
        <location evidence="8">Mitochondrion inner membrane</location>
    </subcellularLocation>
</comment>
<dbReference type="Pfam" id="PF05405">
    <property type="entry name" value="Mt_ATP-synt_B"/>
    <property type="match status" value="1"/>
</dbReference>
<keyword evidence="3 8" id="KW-0375">Hydrogen ion transport</keyword>
<sequence>PVARPDPKAVAESLVKSFPGHTMATKSASVLVAASVATYVLSKEIYILDLETFEMGCIFGAWYIWYSQSKDSAVEWLRERRGTVLKLMEQARADHKAVVQERIAHIAKMENLVDVTKDLFDMSKEIAKLEAEAYELKQKAAFTTEVKSVLDAWVRHEASVRDSNQKQLVAHVIDKIRADLANPKIQQDILLQTIADIESKSC</sequence>
<evidence type="ECO:0000256" key="5">
    <source>
        <dbReference type="ARBA" id="ARBA00023065"/>
    </source>
</evidence>
<keyword evidence="2 8" id="KW-0138">CF(0)</keyword>
<keyword evidence="9" id="KW-0175">Coiled coil</keyword>
<evidence type="ECO:0000256" key="6">
    <source>
        <dbReference type="ARBA" id="ARBA00023128"/>
    </source>
</evidence>
<evidence type="ECO:0000256" key="3">
    <source>
        <dbReference type="ARBA" id="ARBA00022781"/>
    </source>
</evidence>
<proteinExistence type="inferred from homology"/>
<dbReference type="AlphaFoldDB" id="A0A4P9WPK4"/>
<keyword evidence="7 8" id="KW-0472">Membrane</keyword>
<comment type="similarity">
    <text evidence="8">Belongs to the eukaryotic ATPase B chain family.</text>
</comment>
<dbReference type="InterPro" id="IPR008688">
    <property type="entry name" value="ATP_synth_Bsub_B/MI25"/>
</dbReference>
<evidence type="ECO:0000256" key="9">
    <source>
        <dbReference type="SAM" id="Coils"/>
    </source>
</evidence>